<evidence type="ECO:0000313" key="1">
    <source>
        <dbReference type="EMBL" id="GFH33690.1"/>
    </source>
</evidence>
<protein>
    <submittedName>
        <fullName evidence="1">Uncharacterized protein</fullName>
    </submittedName>
</protein>
<proteinExistence type="predicted"/>
<evidence type="ECO:0000313" key="2">
    <source>
        <dbReference type="Proteomes" id="UP000485058"/>
    </source>
</evidence>
<keyword evidence="2" id="KW-1185">Reference proteome</keyword>
<organism evidence="1 2">
    <name type="scientific">Haematococcus lacustris</name>
    <name type="common">Green alga</name>
    <name type="synonym">Haematococcus pluvialis</name>
    <dbReference type="NCBI Taxonomy" id="44745"/>
    <lineage>
        <taxon>Eukaryota</taxon>
        <taxon>Viridiplantae</taxon>
        <taxon>Chlorophyta</taxon>
        <taxon>core chlorophytes</taxon>
        <taxon>Chlorophyceae</taxon>
        <taxon>CS clade</taxon>
        <taxon>Chlamydomonadales</taxon>
        <taxon>Haematococcaceae</taxon>
        <taxon>Haematococcus</taxon>
    </lineage>
</organism>
<sequence length="34" mass="3678">MPTFPHPLQGRSVLLEGIVVKLDRCVLCTVSTAP</sequence>
<feature type="non-terminal residue" evidence="1">
    <location>
        <position position="1"/>
    </location>
</feature>
<reference evidence="1 2" key="1">
    <citation type="submission" date="2020-02" db="EMBL/GenBank/DDBJ databases">
        <title>Draft genome sequence of Haematococcus lacustris strain NIES-144.</title>
        <authorList>
            <person name="Morimoto D."/>
            <person name="Nakagawa S."/>
            <person name="Yoshida T."/>
            <person name="Sawayama S."/>
        </authorList>
    </citation>
    <scope>NUCLEOTIDE SEQUENCE [LARGE SCALE GENOMIC DNA]</scope>
    <source>
        <strain evidence="1 2">NIES-144</strain>
    </source>
</reference>
<dbReference type="Proteomes" id="UP000485058">
    <property type="component" value="Unassembled WGS sequence"/>
</dbReference>
<name>A0A6A0ALA2_HAELA</name>
<accession>A0A6A0ALA2</accession>
<feature type="non-terminal residue" evidence="1">
    <location>
        <position position="34"/>
    </location>
</feature>
<dbReference type="EMBL" id="BLLF01009338">
    <property type="protein sequence ID" value="GFH33690.1"/>
    <property type="molecule type" value="Genomic_DNA"/>
</dbReference>
<gene>
    <name evidence="1" type="ORF">HaLaN_33098</name>
</gene>
<comment type="caution">
    <text evidence="1">The sequence shown here is derived from an EMBL/GenBank/DDBJ whole genome shotgun (WGS) entry which is preliminary data.</text>
</comment>
<dbReference type="AlphaFoldDB" id="A0A6A0ALA2"/>